<feature type="coiled-coil region" evidence="1">
    <location>
        <begin position="28"/>
        <end position="55"/>
    </location>
</feature>
<dbReference type="EMBL" id="JANUXY010000004">
    <property type="protein sequence ID" value="MCS4486356.1"/>
    <property type="molecule type" value="Genomic_DNA"/>
</dbReference>
<organism evidence="2 3">
    <name type="scientific">Staphylococcus americanisciuri</name>
    <dbReference type="NCBI Taxonomy" id="2973940"/>
    <lineage>
        <taxon>Bacteria</taxon>
        <taxon>Bacillati</taxon>
        <taxon>Bacillota</taxon>
        <taxon>Bacilli</taxon>
        <taxon>Bacillales</taxon>
        <taxon>Staphylococcaceae</taxon>
        <taxon>Staphylococcus</taxon>
    </lineage>
</organism>
<evidence type="ECO:0000313" key="3">
    <source>
        <dbReference type="Proteomes" id="UP001205609"/>
    </source>
</evidence>
<dbReference type="RefSeq" id="WP_259199656.1">
    <property type="nucleotide sequence ID" value="NZ_JANUXY010000004.1"/>
</dbReference>
<evidence type="ECO:0008006" key="4">
    <source>
        <dbReference type="Google" id="ProtNLM"/>
    </source>
</evidence>
<reference evidence="2 3" key="1">
    <citation type="journal article" date="2023" name="Int. J. Syst. Evol. Microbiol.">
        <title>Streptococcus sciuri sp. nov., Staphylococcus marylandisciuri sp. nov. and Staphylococcus americanisciuri sp. nov., isolated from faeces of eastern grey squirrel (Sciurus carolinensis).</title>
        <authorList>
            <person name="Volokhov D.V."/>
            <person name="Zagorodnyaya T.A."/>
            <person name="Furtak V.A."/>
            <person name="Nattanmai G."/>
            <person name="Randall L."/>
            <person name="Jose S."/>
            <person name="Gao Y."/>
            <person name="Eisenberg T."/>
            <person name="Delmonte P."/>
            <person name="Blom J."/>
            <person name="Mitchell K.K."/>
        </authorList>
    </citation>
    <scope>NUCLEOTIDE SEQUENCE [LARGE SCALE GENOMIC DNA]</scope>
    <source>
        <strain evidence="2 3">GRT3</strain>
    </source>
</reference>
<protein>
    <recommendedName>
        <fullName evidence="4">Phage protein</fullName>
    </recommendedName>
</protein>
<sequence>MSAKERFYDTKWLFENHFKDDETKDMLIRDALDYIEGLEAQVRDLEITIEAMDEEV</sequence>
<keyword evidence="3" id="KW-1185">Reference proteome</keyword>
<evidence type="ECO:0000313" key="2">
    <source>
        <dbReference type="EMBL" id="MCS4486356.1"/>
    </source>
</evidence>
<gene>
    <name evidence="2" type="ORF">NXS11_05535</name>
</gene>
<accession>A0ABT2F260</accession>
<comment type="caution">
    <text evidence="2">The sequence shown here is derived from an EMBL/GenBank/DDBJ whole genome shotgun (WGS) entry which is preliminary data.</text>
</comment>
<dbReference type="Proteomes" id="UP001205609">
    <property type="component" value="Unassembled WGS sequence"/>
</dbReference>
<name>A0ABT2F260_9STAP</name>
<keyword evidence="1" id="KW-0175">Coiled coil</keyword>
<proteinExistence type="predicted"/>
<evidence type="ECO:0000256" key="1">
    <source>
        <dbReference type="SAM" id="Coils"/>
    </source>
</evidence>